<dbReference type="EMBL" id="SMOL01000143">
    <property type="protein sequence ID" value="KAB2630433.1"/>
    <property type="molecule type" value="Genomic_DNA"/>
</dbReference>
<dbReference type="Gene3D" id="2.120.10.80">
    <property type="entry name" value="Kelch-type beta propeller"/>
    <property type="match status" value="2"/>
</dbReference>
<proteinExistence type="predicted"/>
<protein>
    <submittedName>
        <fullName evidence="2">Uncharacterized protein</fullName>
    </submittedName>
</protein>
<reference evidence="2 3" key="1">
    <citation type="submission" date="2019-09" db="EMBL/GenBank/DDBJ databases">
        <authorList>
            <person name="Ou C."/>
        </authorList>
    </citation>
    <scope>NUCLEOTIDE SEQUENCE [LARGE SCALE GENOMIC DNA]</scope>
    <source>
        <strain evidence="2">S2</strain>
        <tissue evidence="2">Leaf</tissue>
    </source>
</reference>
<dbReference type="SMART" id="SM00612">
    <property type="entry name" value="Kelch"/>
    <property type="match status" value="2"/>
</dbReference>
<dbReference type="SUPFAM" id="SSF117281">
    <property type="entry name" value="Kelch motif"/>
    <property type="match status" value="1"/>
</dbReference>
<evidence type="ECO:0000313" key="3">
    <source>
        <dbReference type="Proteomes" id="UP000327157"/>
    </source>
</evidence>
<gene>
    <name evidence="2" type="ORF">D8674_007952</name>
</gene>
<dbReference type="Proteomes" id="UP000327157">
    <property type="component" value="Chromosome 12"/>
</dbReference>
<dbReference type="GO" id="GO:0034976">
    <property type="term" value="P:response to endoplasmic reticulum stress"/>
    <property type="evidence" value="ECO:0007669"/>
    <property type="project" value="InterPro"/>
</dbReference>
<keyword evidence="1" id="KW-0812">Transmembrane</keyword>
<feature type="transmembrane region" description="Helical" evidence="1">
    <location>
        <begin position="65"/>
        <end position="88"/>
    </location>
</feature>
<reference evidence="3" key="2">
    <citation type="submission" date="2019-10" db="EMBL/GenBank/DDBJ databases">
        <title>A de novo genome assembly of a pear dwarfing rootstock.</title>
        <authorList>
            <person name="Wang F."/>
            <person name="Wang J."/>
            <person name="Li S."/>
            <person name="Zhang Y."/>
            <person name="Fang M."/>
            <person name="Ma L."/>
            <person name="Zhao Y."/>
            <person name="Jiang S."/>
        </authorList>
    </citation>
    <scope>NUCLEOTIDE SEQUENCE [LARGE SCALE GENOMIC DNA]</scope>
</reference>
<evidence type="ECO:0000256" key="1">
    <source>
        <dbReference type="SAM" id="Phobius"/>
    </source>
</evidence>
<dbReference type="PANTHER" id="PTHR46034:SF7">
    <property type="entry name" value="INFLUENZA VIRUS NS1A-BINDING PROTEIN"/>
    <property type="match status" value="1"/>
</dbReference>
<reference evidence="2 3" key="3">
    <citation type="submission" date="2019-11" db="EMBL/GenBank/DDBJ databases">
        <title>A de novo genome assembly of a pear dwarfing rootstock.</title>
        <authorList>
            <person name="Wang F."/>
            <person name="Wang J."/>
            <person name="Li S."/>
            <person name="Zhang Y."/>
            <person name="Fang M."/>
            <person name="Ma L."/>
            <person name="Zhao Y."/>
            <person name="Jiang S."/>
        </authorList>
    </citation>
    <scope>NUCLEOTIDE SEQUENCE [LARGE SCALE GENOMIC DNA]</scope>
    <source>
        <strain evidence="2">S2</strain>
        <tissue evidence="2">Leaf</tissue>
    </source>
</reference>
<dbReference type="InterPro" id="IPR044832">
    <property type="entry name" value="NRP-like"/>
</dbReference>
<keyword evidence="1" id="KW-0472">Membrane</keyword>
<keyword evidence="3" id="KW-1185">Reference proteome</keyword>
<keyword evidence="1" id="KW-1133">Transmembrane helix</keyword>
<comment type="caution">
    <text evidence="2">The sequence shown here is derived from an EMBL/GenBank/DDBJ whole genome shotgun (WGS) entry which is preliminary data.</text>
</comment>
<dbReference type="AlphaFoldDB" id="A0A5N5HUK7"/>
<dbReference type="InterPro" id="IPR015915">
    <property type="entry name" value="Kelch-typ_b-propeller"/>
</dbReference>
<organism evidence="2 3">
    <name type="scientific">Pyrus ussuriensis x Pyrus communis</name>
    <dbReference type="NCBI Taxonomy" id="2448454"/>
    <lineage>
        <taxon>Eukaryota</taxon>
        <taxon>Viridiplantae</taxon>
        <taxon>Streptophyta</taxon>
        <taxon>Embryophyta</taxon>
        <taxon>Tracheophyta</taxon>
        <taxon>Spermatophyta</taxon>
        <taxon>Magnoliopsida</taxon>
        <taxon>eudicotyledons</taxon>
        <taxon>Gunneridae</taxon>
        <taxon>Pentapetalae</taxon>
        <taxon>rosids</taxon>
        <taxon>fabids</taxon>
        <taxon>Rosales</taxon>
        <taxon>Rosaceae</taxon>
        <taxon>Amygdaloideae</taxon>
        <taxon>Maleae</taxon>
        <taxon>Pyrus</taxon>
    </lineage>
</organism>
<dbReference type="PANTHER" id="PTHR46034">
    <property type="match status" value="1"/>
</dbReference>
<dbReference type="InterPro" id="IPR006652">
    <property type="entry name" value="Kelch_1"/>
</dbReference>
<sequence length="171" mass="19483">MSGGNRVDCFADVEMLDLAVGRWIRTQSMLQKRMALAAVELKGVLYATGGYDGNSYLKEDIEPPFYCLIHLLFCSILVLTCFFTFTIMDIHFCTYVLGGFDGDSLVQSVESFDPRLGSWMPAEPMYFPRGYPAAAIVKDPMYVIGGMKDDENIAETVEYYYEGQDWREWPR</sequence>
<accession>A0A5N5HUK7</accession>
<dbReference type="OrthoDB" id="45365at2759"/>
<name>A0A5N5HUK7_9ROSA</name>
<evidence type="ECO:0000313" key="2">
    <source>
        <dbReference type="EMBL" id="KAB2630433.1"/>
    </source>
</evidence>
<dbReference type="Pfam" id="PF01344">
    <property type="entry name" value="Kelch_1"/>
    <property type="match status" value="1"/>
</dbReference>